<gene>
    <name evidence="6" type="primary">rsmG</name>
    <name evidence="7" type="ORF">TQ33_2273</name>
</gene>
<dbReference type="HAMAP" id="MF_00074">
    <property type="entry name" value="16SrRNA_methyltr_G"/>
    <property type="match status" value="1"/>
</dbReference>
<keyword evidence="8" id="KW-1185">Reference proteome</keyword>
<dbReference type="OrthoDB" id="9808773at2"/>
<dbReference type="GO" id="GO:0070043">
    <property type="term" value="F:rRNA (guanine-N7-)-methyltransferase activity"/>
    <property type="evidence" value="ECO:0007669"/>
    <property type="project" value="UniProtKB-UniRule"/>
</dbReference>
<dbReference type="RefSeq" id="WP_046562168.1">
    <property type="nucleotide sequence ID" value="NZ_CP010975.1"/>
</dbReference>
<dbReference type="SUPFAM" id="SSF53335">
    <property type="entry name" value="S-adenosyl-L-methionine-dependent methyltransferases"/>
    <property type="match status" value="1"/>
</dbReference>
<name>A0A0F6TS81_9GAMM</name>
<evidence type="ECO:0000313" key="7">
    <source>
        <dbReference type="EMBL" id="AKE53195.1"/>
    </source>
</evidence>
<dbReference type="CDD" id="cd02440">
    <property type="entry name" value="AdoMet_MTases"/>
    <property type="match status" value="1"/>
</dbReference>
<dbReference type="PANTHER" id="PTHR31760">
    <property type="entry name" value="S-ADENOSYL-L-METHIONINE-DEPENDENT METHYLTRANSFERASES SUPERFAMILY PROTEIN"/>
    <property type="match status" value="1"/>
</dbReference>
<comment type="caution">
    <text evidence="6">Lacks conserved residue(s) required for the propagation of feature annotation.</text>
</comment>
<dbReference type="EC" id="2.1.1.170" evidence="6"/>
<evidence type="ECO:0000313" key="8">
    <source>
        <dbReference type="Proteomes" id="UP000034071"/>
    </source>
</evidence>
<dbReference type="AlphaFoldDB" id="A0A0F6TS81"/>
<feature type="binding site" evidence="6">
    <location>
        <begin position="132"/>
        <end position="133"/>
    </location>
    <ligand>
        <name>S-adenosyl-L-methionine</name>
        <dbReference type="ChEBI" id="CHEBI:59789"/>
    </ligand>
</feature>
<comment type="similarity">
    <text evidence="6">Belongs to the methyltransferase superfamily. RNA methyltransferase RsmG family.</text>
</comment>
<evidence type="ECO:0000256" key="6">
    <source>
        <dbReference type="HAMAP-Rule" id="MF_00074"/>
    </source>
</evidence>
<dbReference type="InterPro" id="IPR003682">
    <property type="entry name" value="rRNA_ssu_MeTfrase_G"/>
</dbReference>
<dbReference type="EMBL" id="CP010975">
    <property type="protein sequence ID" value="AKE53195.1"/>
    <property type="molecule type" value="Genomic_DNA"/>
</dbReference>
<keyword evidence="4 6" id="KW-0808">Transferase</keyword>
<evidence type="ECO:0000256" key="3">
    <source>
        <dbReference type="ARBA" id="ARBA00022603"/>
    </source>
</evidence>
<sequence>MNPQLKQLQPEFNQECEKLGISVSDEQSDQLLTYLSSLLKWNKAFNLTAIRDPKEGLYLHLLDSVVVSPAVAEFESCLDVGTGGGLPGIPLAILNPDKKFTLLDTNSKKTRFLKQVVYALGLENVTVVNKRVQDFNHDTGYACILSRAFASLKDMTDWTEHLLADGGQWLAMKGLYPEEEIVELDSSLKLVDSKQVKVPNLDATRYFIYLQKTQ</sequence>
<protein>
    <recommendedName>
        <fullName evidence="6">Ribosomal RNA small subunit methyltransferase G</fullName>
        <ecNumber evidence="6">2.1.1.170</ecNumber>
    </recommendedName>
    <alternativeName>
        <fullName evidence="6">16S rRNA 7-methylguanosine methyltransferase</fullName>
        <shortName evidence="6">16S rRNA m7G methyltransferase</shortName>
    </alternativeName>
</protein>
<dbReference type="PATRIC" id="fig|914150.5.peg.2303"/>
<dbReference type="Proteomes" id="UP000034071">
    <property type="component" value="Chromosome"/>
</dbReference>
<keyword evidence="5 6" id="KW-0949">S-adenosyl-L-methionine</keyword>
<comment type="catalytic activity">
    <reaction evidence="6">
        <text>guanosine(527) in 16S rRNA + S-adenosyl-L-methionine = N(7)-methylguanosine(527) in 16S rRNA + S-adenosyl-L-homocysteine</text>
        <dbReference type="Rhea" id="RHEA:42732"/>
        <dbReference type="Rhea" id="RHEA-COMP:10209"/>
        <dbReference type="Rhea" id="RHEA-COMP:10210"/>
        <dbReference type="ChEBI" id="CHEBI:57856"/>
        <dbReference type="ChEBI" id="CHEBI:59789"/>
        <dbReference type="ChEBI" id="CHEBI:74269"/>
        <dbReference type="ChEBI" id="CHEBI:74480"/>
        <dbReference type="EC" id="2.1.1.170"/>
    </reaction>
</comment>
<evidence type="ECO:0000256" key="2">
    <source>
        <dbReference type="ARBA" id="ARBA00022552"/>
    </source>
</evidence>
<feature type="binding site" evidence="6">
    <location>
        <position position="81"/>
    </location>
    <ligand>
        <name>S-adenosyl-L-methionine</name>
        <dbReference type="ChEBI" id="CHEBI:59789"/>
    </ligand>
</feature>
<dbReference type="PANTHER" id="PTHR31760:SF0">
    <property type="entry name" value="S-ADENOSYL-L-METHIONINE-DEPENDENT METHYLTRANSFERASES SUPERFAMILY PROTEIN"/>
    <property type="match status" value="1"/>
</dbReference>
<keyword evidence="1 6" id="KW-0963">Cytoplasm</keyword>
<dbReference type="PIRSF" id="PIRSF003078">
    <property type="entry name" value="GidB"/>
    <property type="match status" value="1"/>
</dbReference>
<dbReference type="Pfam" id="PF02527">
    <property type="entry name" value="GidB"/>
    <property type="match status" value="1"/>
</dbReference>
<accession>A0A0F6TS81</accession>
<organism evidence="7 8">
    <name type="scientific">Kangiella geojedonensis</name>
    <dbReference type="NCBI Taxonomy" id="914150"/>
    <lineage>
        <taxon>Bacteria</taxon>
        <taxon>Pseudomonadati</taxon>
        <taxon>Pseudomonadota</taxon>
        <taxon>Gammaproteobacteria</taxon>
        <taxon>Kangiellales</taxon>
        <taxon>Kangiellaceae</taxon>
        <taxon>Kangiella</taxon>
    </lineage>
</organism>
<evidence type="ECO:0000256" key="1">
    <source>
        <dbReference type="ARBA" id="ARBA00022490"/>
    </source>
</evidence>
<comment type="subcellular location">
    <subcellularLocation>
        <location evidence="6">Cytoplasm</location>
    </subcellularLocation>
</comment>
<dbReference type="GO" id="GO:0005829">
    <property type="term" value="C:cytosol"/>
    <property type="evidence" value="ECO:0007669"/>
    <property type="project" value="TreeGrafter"/>
</dbReference>
<dbReference type="NCBIfam" id="TIGR00138">
    <property type="entry name" value="rsmG_gidB"/>
    <property type="match status" value="1"/>
</dbReference>
<dbReference type="STRING" id="914150.TQ33_2273"/>
<feature type="binding site" evidence="6">
    <location>
        <position position="86"/>
    </location>
    <ligand>
        <name>S-adenosyl-L-methionine</name>
        <dbReference type="ChEBI" id="CHEBI:59789"/>
    </ligand>
</feature>
<proteinExistence type="inferred from homology"/>
<reference evidence="7 8" key="1">
    <citation type="submission" date="2015-02" db="EMBL/GenBank/DDBJ databases">
        <title>Complete genome sequence of Kangiella geojedonensis strain YCS-5T.</title>
        <authorList>
            <person name="Kim K.M."/>
        </authorList>
    </citation>
    <scope>NUCLEOTIDE SEQUENCE [LARGE SCALE GENOMIC DNA]</scope>
    <source>
        <strain evidence="7 8">YCS-5</strain>
    </source>
</reference>
<keyword evidence="3 6" id="KW-0489">Methyltransferase</keyword>
<evidence type="ECO:0000256" key="4">
    <source>
        <dbReference type="ARBA" id="ARBA00022679"/>
    </source>
</evidence>
<evidence type="ECO:0000256" key="5">
    <source>
        <dbReference type="ARBA" id="ARBA00022691"/>
    </source>
</evidence>
<feature type="binding site" evidence="6">
    <location>
        <position position="147"/>
    </location>
    <ligand>
        <name>S-adenosyl-L-methionine</name>
        <dbReference type="ChEBI" id="CHEBI:59789"/>
    </ligand>
</feature>
<dbReference type="InterPro" id="IPR029063">
    <property type="entry name" value="SAM-dependent_MTases_sf"/>
</dbReference>
<dbReference type="KEGG" id="kge:TQ33_2273"/>
<dbReference type="Gene3D" id="3.40.50.150">
    <property type="entry name" value="Vaccinia Virus protein VP39"/>
    <property type="match status" value="1"/>
</dbReference>
<keyword evidence="2 6" id="KW-0698">rRNA processing</keyword>
<comment type="function">
    <text evidence="6">Specifically methylates the N7 position of guanine in position 527 of 16S rRNA.</text>
</comment>
<dbReference type="HOGENOM" id="CLU_065341_2_0_6"/>